<dbReference type="PROSITE" id="PS51294">
    <property type="entry name" value="HTH_MYB"/>
    <property type="match status" value="2"/>
</dbReference>
<accession>A0A1J4JHG9</accession>
<keyword evidence="1" id="KW-0805">Transcription regulation</keyword>
<sequence length="378" mass="42721">MNHEINPILGVALSYIKDANRECSPDAFSQLQNSLELFMAKKISFQDCQRLFFHIIGYTKPIDFLNYIITLSDSPLPSISDLPPNFQSMILRKKSRPWTDIEDLRLLAGIYRYGLEAWGSIASFVGNSRTKSQCAQRWIRGLDPKLSKDNWSQEEDSLLLFLVEKYGQKSWTKISSEMTNRCDIQCRYRYRQIMKEAEDKPNKVQLPPIHTLINNHQSPDLLHGQIKVGMDSFSNMNSGITNGMSNINNGMSNSMNNLNLNNIHKLNNMNGIKSAQSLNNIPLPCCSNAIHFQGPNNNSIYDNLENGLSICKTGGTPFTPIPQNLTPVMPINTKPTNPILNSNERLPPKIPEINRCQPISPMKNTSFNSIPVPIISIR</sequence>
<evidence type="ECO:0000259" key="7">
    <source>
        <dbReference type="PROSITE" id="PS51294"/>
    </source>
</evidence>
<dbReference type="GO" id="GO:0000978">
    <property type="term" value="F:RNA polymerase II cis-regulatory region sequence-specific DNA binding"/>
    <property type="evidence" value="ECO:0007669"/>
    <property type="project" value="TreeGrafter"/>
</dbReference>
<dbReference type="InterPro" id="IPR017930">
    <property type="entry name" value="Myb_dom"/>
</dbReference>
<dbReference type="InterPro" id="IPR051575">
    <property type="entry name" value="Myb-like_DNA-bd"/>
</dbReference>
<keyword evidence="3" id="KW-0804">Transcription</keyword>
<organism evidence="8 9">
    <name type="scientific">Tritrichomonas foetus</name>
    <dbReference type="NCBI Taxonomy" id="1144522"/>
    <lineage>
        <taxon>Eukaryota</taxon>
        <taxon>Metamonada</taxon>
        <taxon>Parabasalia</taxon>
        <taxon>Tritrichomonadida</taxon>
        <taxon>Tritrichomonadidae</taxon>
        <taxon>Tritrichomonas</taxon>
    </lineage>
</organism>
<dbReference type="Gene3D" id="1.10.10.60">
    <property type="entry name" value="Homeodomain-like"/>
    <property type="match status" value="2"/>
</dbReference>
<evidence type="ECO:0000313" key="9">
    <source>
        <dbReference type="Proteomes" id="UP000179807"/>
    </source>
</evidence>
<feature type="domain" description="Myb-like" evidence="5">
    <location>
        <begin position="94"/>
        <end position="142"/>
    </location>
</feature>
<comment type="caution">
    <text evidence="8">The sequence shown here is derived from an EMBL/GenBank/DDBJ whole genome shotgun (WGS) entry which is preliminary data.</text>
</comment>
<dbReference type="OrthoDB" id="2143914at2759"/>
<dbReference type="Pfam" id="PF13921">
    <property type="entry name" value="Myb_DNA-bind_6"/>
    <property type="match status" value="1"/>
</dbReference>
<feature type="domain" description="HTH myb-type" evidence="7">
    <location>
        <begin position="143"/>
        <end position="198"/>
    </location>
</feature>
<dbReference type="GO" id="GO:0042795">
    <property type="term" value="P:snRNA transcription by RNA polymerase II"/>
    <property type="evidence" value="ECO:0007669"/>
    <property type="project" value="TreeGrafter"/>
</dbReference>
<dbReference type="PANTHER" id="PTHR46621">
    <property type="entry name" value="SNRNA-ACTIVATING PROTEIN COMPLEX SUBUNIT 4"/>
    <property type="match status" value="1"/>
</dbReference>
<dbReference type="RefSeq" id="XP_068351306.1">
    <property type="nucleotide sequence ID" value="XM_068494639.1"/>
</dbReference>
<feature type="domain" description="SANT" evidence="6">
    <location>
        <begin position="93"/>
        <end position="134"/>
    </location>
</feature>
<dbReference type="SMART" id="SM00717">
    <property type="entry name" value="SANT"/>
    <property type="match status" value="2"/>
</dbReference>
<dbReference type="PANTHER" id="PTHR46621:SF1">
    <property type="entry name" value="SNRNA-ACTIVATING PROTEIN COMPLEX SUBUNIT 4"/>
    <property type="match status" value="1"/>
</dbReference>
<keyword evidence="9" id="KW-1185">Reference proteome</keyword>
<evidence type="ECO:0000256" key="3">
    <source>
        <dbReference type="ARBA" id="ARBA00023163"/>
    </source>
</evidence>
<keyword evidence="2" id="KW-0238">DNA-binding</keyword>
<evidence type="ECO:0000259" key="6">
    <source>
        <dbReference type="PROSITE" id="PS51293"/>
    </source>
</evidence>
<dbReference type="Proteomes" id="UP000179807">
    <property type="component" value="Unassembled WGS sequence"/>
</dbReference>
<keyword evidence="4" id="KW-0539">Nucleus</keyword>
<evidence type="ECO:0000256" key="4">
    <source>
        <dbReference type="ARBA" id="ARBA00023242"/>
    </source>
</evidence>
<name>A0A1J4JHG9_9EUKA</name>
<dbReference type="PROSITE" id="PS51293">
    <property type="entry name" value="SANT"/>
    <property type="match status" value="1"/>
</dbReference>
<dbReference type="CDD" id="cd00167">
    <property type="entry name" value="SANT"/>
    <property type="match status" value="2"/>
</dbReference>
<evidence type="ECO:0000313" key="8">
    <source>
        <dbReference type="EMBL" id="OHS98169.1"/>
    </source>
</evidence>
<dbReference type="VEuPathDB" id="TrichDB:TRFO_09022"/>
<feature type="domain" description="Myb-like" evidence="5">
    <location>
        <begin position="143"/>
        <end position="194"/>
    </location>
</feature>
<dbReference type="GO" id="GO:0001006">
    <property type="term" value="F:RNA polymerase III type 3 promoter sequence-specific DNA binding"/>
    <property type="evidence" value="ECO:0007669"/>
    <property type="project" value="TreeGrafter"/>
</dbReference>
<protein>
    <submittedName>
        <fullName evidence="8">Myb-like DNA-binding domain containing protein</fullName>
    </submittedName>
</protein>
<dbReference type="GO" id="GO:0019185">
    <property type="term" value="C:snRNA-activating protein complex"/>
    <property type="evidence" value="ECO:0007669"/>
    <property type="project" value="TreeGrafter"/>
</dbReference>
<dbReference type="GeneID" id="94829343"/>
<dbReference type="InterPro" id="IPR001005">
    <property type="entry name" value="SANT/Myb"/>
</dbReference>
<dbReference type="EMBL" id="MLAK01001071">
    <property type="protein sequence ID" value="OHS98169.1"/>
    <property type="molecule type" value="Genomic_DNA"/>
</dbReference>
<evidence type="ECO:0000256" key="1">
    <source>
        <dbReference type="ARBA" id="ARBA00023015"/>
    </source>
</evidence>
<evidence type="ECO:0000256" key="2">
    <source>
        <dbReference type="ARBA" id="ARBA00023125"/>
    </source>
</evidence>
<evidence type="ECO:0000259" key="5">
    <source>
        <dbReference type="PROSITE" id="PS50090"/>
    </source>
</evidence>
<feature type="domain" description="HTH myb-type" evidence="7">
    <location>
        <begin position="92"/>
        <end position="140"/>
    </location>
</feature>
<dbReference type="InterPro" id="IPR017884">
    <property type="entry name" value="SANT_dom"/>
</dbReference>
<dbReference type="SUPFAM" id="SSF46689">
    <property type="entry name" value="Homeodomain-like"/>
    <property type="match status" value="1"/>
</dbReference>
<gene>
    <name evidence="8" type="ORF">TRFO_09022</name>
</gene>
<dbReference type="InterPro" id="IPR009057">
    <property type="entry name" value="Homeodomain-like_sf"/>
</dbReference>
<dbReference type="AlphaFoldDB" id="A0A1J4JHG9"/>
<dbReference type="GO" id="GO:0042796">
    <property type="term" value="P:snRNA transcription by RNA polymerase III"/>
    <property type="evidence" value="ECO:0007669"/>
    <property type="project" value="TreeGrafter"/>
</dbReference>
<reference evidence="8" key="1">
    <citation type="submission" date="2016-10" db="EMBL/GenBank/DDBJ databases">
        <authorList>
            <person name="Benchimol M."/>
            <person name="Almeida L.G."/>
            <person name="Vasconcelos A.T."/>
            <person name="Perreira-Neves A."/>
            <person name="Rosa I.A."/>
            <person name="Tasca T."/>
            <person name="Bogo M.R."/>
            <person name="de Souza W."/>
        </authorList>
    </citation>
    <scope>NUCLEOTIDE SEQUENCE [LARGE SCALE GENOMIC DNA]</scope>
    <source>
        <strain evidence="8">K</strain>
    </source>
</reference>
<proteinExistence type="predicted"/>
<dbReference type="PROSITE" id="PS50090">
    <property type="entry name" value="MYB_LIKE"/>
    <property type="match status" value="2"/>
</dbReference>